<dbReference type="EMBL" id="HACG01049029">
    <property type="protein sequence ID" value="CEK95894.1"/>
    <property type="molecule type" value="Transcribed_RNA"/>
</dbReference>
<organism evidence="2">
    <name type="scientific">Arion vulgaris</name>
    <dbReference type="NCBI Taxonomy" id="1028688"/>
    <lineage>
        <taxon>Eukaryota</taxon>
        <taxon>Metazoa</taxon>
        <taxon>Spiralia</taxon>
        <taxon>Lophotrochozoa</taxon>
        <taxon>Mollusca</taxon>
        <taxon>Gastropoda</taxon>
        <taxon>Heterobranchia</taxon>
        <taxon>Euthyneura</taxon>
        <taxon>Panpulmonata</taxon>
        <taxon>Eupulmonata</taxon>
        <taxon>Stylommatophora</taxon>
        <taxon>Helicina</taxon>
        <taxon>Arionoidea</taxon>
        <taxon>Arionidae</taxon>
        <taxon>Arion</taxon>
    </lineage>
</organism>
<evidence type="ECO:0000313" key="2">
    <source>
        <dbReference type="EMBL" id="CEK95895.1"/>
    </source>
</evidence>
<gene>
    <name evidence="2" type="primary">ORF209320</name>
    <name evidence="1" type="synonym">ORF209312</name>
</gene>
<name>A0A0B7BUR5_9EUPU</name>
<evidence type="ECO:0000313" key="1">
    <source>
        <dbReference type="EMBL" id="CEK95894.1"/>
    </source>
</evidence>
<dbReference type="AlphaFoldDB" id="A0A0B7BUR5"/>
<accession>A0A0B7BUR5</accession>
<reference evidence="2" key="1">
    <citation type="submission" date="2014-12" db="EMBL/GenBank/DDBJ databases">
        <title>Insight into the proteome of Arion vulgaris.</title>
        <authorList>
            <person name="Aradska J."/>
            <person name="Bulat T."/>
            <person name="Smidak R."/>
            <person name="Sarate P."/>
            <person name="Gangsoo J."/>
            <person name="Sialana F."/>
            <person name="Bilban M."/>
            <person name="Lubec G."/>
        </authorList>
    </citation>
    <scope>NUCLEOTIDE SEQUENCE</scope>
    <source>
        <tissue evidence="2">Skin</tissue>
    </source>
</reference>
<protein>
    <submittedName>
        <fullName evidence="2">Uncharacterized protein</fullName>
    </submittedName>
</protein>
<proteinExistence type="predicted"/>
<sequence length="56" mass="6851">MKETEKPELTQDAWDELVESKKREMAVIREKVREMAKAGKQKRVYYIDDERHEVWI</sequence>
<dbReference type="EMBL" id="HACG01049030">
    <property type="protein sequence ID" value="CEK95895.1"/>
    <property type="molecule type" value="Transcribed_RNA"/>
</dbReference>